<name>A0ABY6ZFI1_9BACL</name>
<dbReference type="EMBL" id="CP104067">
    <property type="protein sequence ID" value="WAH40889.1"/>
    <property type="molecule type" value="Genomic_DNA"/>
</dbReference>
<reference evidence="1" key="1">
    <citation type="submission" date="2022-08" db="EMBL/GenBank/DDBJ databases">
        <title>Alicyclobacillus fastidiosus DSM 17978, complete genome.</title>
        <authorList>
            <person name="Wang Q."/>
            <person name="Cai R."/>
            <person name="Wang Z."/>
        </authorList>
    </citation>
    <scope>NUCLEOTIDE SEQUENCE</scope>
    <source>
        <strain evidence="1">DSM 17978</strain>
    </source>
</reference>
<keyword evidence="2" id="KW-1185">Reference proteome</keyword>
<protein>
    <submittedName>
        <fullName evidence="1">YojF family protein</fullName>
    </submittedName>
</protein>
<dbReference type="Gene3D" id="2.70.180.10">
    <property type="entry name" value="Hypothetical protein YojF"/>
    <property type="match status" value="1"/>
</dbReference>
<dbReference type="Proteomes" id="UP001164761">
    <property type="component" value="Chromosome"/>
</dbReference>
<dbReference type="InterPro" id="IPR036492">
    <property type="entry name" value="YojF_sf"/>
</dbReference>
<organism evidence="1 2">
    <name type="scientific">Alicyclobacillus fastidiosus</name>
    <dbReference type="NCBI Taxonomy" id="392011"/>
    <lineage>
        <taxon>Bacteria</taxon>
        <taxon>Bacillati</taxon>
        <taxon>Bacillota</taxon>
        <taxon>Bacilli</taxon>
        <taxon>Bacillales</taxon>
        <taxon>Alicyclobacillaceae</taxon>
        <taxon>Alicyclobacillus</taxon>
    </lineage>
</organism>
<dbReference type="SUPFAM" id="SSF89442">
    <property type="entry name" value="Hypothetical protein YojF"/>
    <property type="match status" value="1"/>
</dbReference>
<sequence length="103" mass="11752">MQVKSVDEARAWLAQYVGQTVYLHMEVNPQGYIRNVPVQLKLAHIHGDGAYRVYLEWEQPNGIVQLNDVTDFYEENGVLIFTAYDSQSRIAHSLEVSPKALSM</sequence>
<gene>
    <name evidence="1" type="ORF">NZD89_21750</name>
</gene>
<accession>A0ABY6ZFI1</accession>
<evidence type="ECO:0000313" key="1">
    <source>
        <dbReference type="EMBL" id="WAH40889.1"/>
    </source>
</evidence>
<dbReference type="Pfam" id="PF08830">
    <property type="entry name" value="DUF1806"/>
    <property type="match status" value="1"/>
</dbReference>
<dbReference type="RefSeq" id="WP_268004788.1">
    <property type="nucleotide sequence ID" value="NZ_BSUT01000001.1"/>
</dbReference>
<dbReference type="InterPro" id="IPR014934">
    <property type="entry name" value="DUF1806"/>
</dbReference>
<evidence type="ECO:0000313" key="2">
    <source>
        <dbReference type="Proteomes" id="UP001164761"/>
    </source>
</evidence>
<proteinExistence type="predicted"/>